<protein>
    <recommendedName>
        <fullName evidence="3">SCP domain-containing protein</fullName>
    </recommendedName>
</protein>
<gene>
    <name evidence="1" type="ORF">TELCIR_04995</name>
</gene>
<dbReference type="EMBL" id="KZ345534">
    <property type="protein sequence ID" value="PIO73048.1"/>
    <property type="molecule type" value="Genomic_DNA"/>
</dbReference>
<sequence>LILTRPLRLQDIVSAACVARGSSAERSVFRLCPPLPKQVRFCCSKTPGQTDNARQIFLDFHNDVRRNIALGKSLVNFRTGQIILGPAKNMYKLVRHRRYSPFYRESYLGIEFLHEIYLAGKCKNPKQSSNIYQTTKTKHNCASHIGH</sequence>
<reference evidence="1 2" key="1">
    <citation type="submission" date="2015-09" db="EMBL/GenBank/DDBJ databases">
        <title>Draft genome of the parasitic nematode Teladorsagia circumcincta isolate WARC Sus (inbred).</title>
        <authorList>
            <person name="Mitreva M."/>
        </authorList>
    </citation>
    <scope>NUCLEOTIDE SEQUENCE [LARGE SCALE GENOMIC DNA]</scope>
    <source>
        <strain evidence="1 2">S</strain>
    </source>
</reference>
<accession>A0A2G9US12</accession>
<evidence type="ECO:0000313" key="1">
    <source>
        <dbReference type="EMBL" id="PIO73048.1"/>
    </source>
</evidence>
<dbReference type="AlphaFoldDB" id="A0A2G9US12"/>
<dbReference type="InterPro" id="IPR035940">
    <property type="entry name" value="CAP_sf"/>
</dbReference>
<keyword evidence="2" id="KW-1185">Reference proteome</keyword>
<dbReference type="Proteomes" id="UP000230423">
    <property type="component" value="Unassembled WGS sequence"/>
</dbReference>
<organism evidence="1 2">
    <name type="scientific">Teladorsagia circumcincta</name>
    <name type="common">Brown stomach worm</name>
    <name type="synonym">Ostertagia circumcincta</name>
    <dbReference type="NCBI Taxonomy" id="45464"/>
    <lineage>
        <taxon>Eukaryota</taxon>
        <taxon>Metazoa</taxon>
        <taxon>Ecdysozoa</taxon>
        <taxon>Nematoda</taxon>
        <taxon>Chromadorea</taxon>
        <taxon>Rhabditida</taxon>
        <taxon>Rhabditina</taxon>
        <taxon>Rhabditomorpha</taxon>
        <taxon>Strongyloidea</taxon>
        <taxon>Trichostrongylidae</taxon>
        <taxon>Teladorsagia</taxon>
    </lineage>
</organism>
<evidence type="ECO:0008006" key="3">
    <source>
        <dbReference type="Google" id="ProtNLM"/>
    </source>
</evidence>
<evidence type="ECO:0000313" key="2">
    <source>
        <dbReference type="Proteomes" id="UP000230423"/>
    </source>
</evidence>
<dbReference type="SUPFAM" id="SSF55797">
    <property type="entry name" value="PR-1-like"/>
    <property type="match status" value="1"/>
</dbReference>
<name>A0A2G9US12_TELCI</name>
<dbReference type="OrthoDB" id="10621446at2759"/>
<proteinExistence type="predicted"/>
<dbReference type="Gene3D" id="3.40.33.10">
    <property type="entry name" value="CAP"/>
    <property type="match status" value="1"/>
</dbReference>
<feature type="non-terminal residue" evidence="1">
    <location>
        <position position="1"/>
    </location>
</feature>